<keyword evidence="2" id="KW-0732">Signal</keyword>
<dbReference type="CDD" id="cd10918">
    <property type="entry name" value="CE4_NodB_like_5s_6s"/>
    <property type="match status" value="1"/>
</dbReference>
<dbReference type="PANTHER" id="PTHR34216:SF3">
    <property type="entry name" value="POLY-BETA-1,6-N-ACETYL-D-GLUCOSAMINE N-DEACETYLASE"/>
    <property type="match status" value="1"/>
</dbReference>
<evidence type="ECO:0000256" key="1">
    <source>
        <dbReference type="ARBA" id="ARBA00004613"/>
    </source>
</evidence>
<dbReference type="InterPro" id="IPR002509">
    <property type="entry name" value="NODB_dom"/>
</dbReference>
<dbReference type="Gene3D" id="3.20.20.370">
    <property type="entry name" value="Glycoside hydrolase/deacetylase"/>
    <property type="match status" value="1"/>
</dbReference>
<dbReference type="EMBL" id="CP030759">
    <property type="protein sequence ID" value="AXA37267.1"/>
    <property type="molecule type" value="Genomic_DNA"/>
</dbReference>
<name>A0A2Z4Y7N2_SUMC1</name>
<dbReference type="PANTHER" id="PTHR34216">
    <property type="match status" value="1"/>
</dbReference>
<dbReference type="InterPro" id="IPR011330">
    <property type="entry name" value="Glyco_hydro/deAcase_b/a-brl"/>
</dbReference>
<dbReference type="GO" id="GO:0016810">
    <property type="term" value="F:hydrolase activity, acting on carbon-nitrogen (but not peptide) bonds"/>
    <property type="evidence" value="ECO:0007669"/>
    <property type="project" value="InterPro"/>
</dbReference>
<dbReference type="InterPro" id="IPR051398">
    <property type="entry name" value="Polysacch_Deacetylase"/>
</dbReference>
<proteinExistence type="predicted"/>
<accession>A0A2Z4Y7N2</accession>
<dbReference type="GO" id="GO:0005975">
    <property type="term" value="P:carbohydrate metabolic process"/>
    <property type="evidence" value="ECO:0007669"/>
    <property type="project" value="InterPro"/>
</dbReference>
<dbReference type="KEGG" id="schv:BRCON_2510"/>
<protein>
    <submittedName>
        <fullName evidence="4">Rhs family protein</fullName>
    </submittedName>
</protein>
<dbReference type="SUPFAM" id="SSF88713">
    <property type="entry name" value="Glycoside hydrolase/deacetylase"/>
    <property type="match status" value="1"/>
</dbReference>
<dbReference type="AlphaFoldDB" id="A0A2Z4Y7N2"/>
<evidence type="ECO:0000313" key="5">
    <source>
        <dbReference type="Proteomes" id="UP000262583"/>
    </source>
</evidence>
<dbReference type="Pfam" id="PF25275">
    <property type="entry name" value="Golvesin_C"/>
    <property type="match status" value="1"/>
</dbReference>
<dbReference type="InterPro" id="IPR033803">
    <property type="entry name" value="CBD-like_Golvesin-Xly"/>
</dbReference>
<gene>
    <name evidence="4" type="ORF">BRCON_2510</name>
</gene>
<dbReference type="Proteomes" id="UP000262583">
    <property type="component" value="Chromosome"/>
</dbReference>
<reference evidence="4 5" key="1">
    <citation type="submission" date="2018-05" db="EMBL/GenBank/DDBJ databases">
        <title>A metagenomic window into the 2 km-deep terrestrial subsurface aquifer revealed taxonomically and functionally diverse microbial community comprising novel uncultured bacterial lineages.</title>
        <authorList>
            <person name="Kadnikov V.V."/>
            <person name="Mardanov A.V."/>
            <person name="Beletsky A.V."/>
            <person name="Banks D."/>
            <person name="Pimenov N.V."/>
            <person name="Frank Y.A."/>
            <person name="Karnachuk O.V."/>
            <person name="Ravin N.V."/>
        </authorList>
    </citation>
    <scope>NUCLEOTIDE SEQUENCE [LARGE SCALE GENOMIC DNA]</scope>
    <source>
        <strain evidence="4">BY</strain>
    </source>
</reference>
<evidence type="ECO:0000313" key="4">
    <source>
        <dbReference type="EMBL" id="AXA37267.1"/>
    </source>
</evidence>
<evidence type="ECO:0000256" key="2">
    <source>
        <dbReference type="ARBA" id="ARBA00022729"/>
    </source>
</evidence>
<comment type="subcellular location">
    <subcellularLocation>
        <location evidence="1">Secreted</location>
    </subcellularLocation>
</comment>
<dbReference type="Pfam" id="PF01522">
    <property type="entry name" value="Polysacc_deac_1"/>
    <property type="match status" value="1"/>
</dbReference>
<sequence length="373" mass="40568">MRTQAQVPVVLFHAQSSFGYSASLVAQQLDFLKNNGYNTITPDELLDWMDYDTPLPPRPILITMDDNYIPVYDEVWPMLVARGMKAVNFAHTTYVGVVTGSGDHGDWLELQQMETSGAVLTESHTKNHLNLTTLSSSQAQDEIAGSKAAIEANMPGKVCRYLAYPYGAYNSTHVTMCQNAGYRAAFTTVNAFTYRTTPRYEIPRIGIDGASVATLQTKIGYTSLPPLPGNGWTLDNTDPNCTVVPTSGAWSTVTTGSPYGVNALTKAAGTGSAYVRWAAKVVQSGNYRVYARWTAAPDRATNAVYQITHAGGVTTVTVNQQANGGQWNLLGQWLFTTAQPAEVRLSDSANGTVSADAVWFEPVSSRVENYELY</sequence>
<dbReference type="GO" id="GO:0005576">
    <property type="term" value="C:extracellular region"/>
    <property type="evidence" value="ECO:0007669"/>
    <property type="project" value="UniProtKB-SubCell"/>
</dbReference>
<dbReference type="PROSITE" id="PS51677">
    <property type="entry name" value="NODB"/>
    <property type="match status" value="1"/>
</dbReference>
<organism evidence="4 5">
    <name type="scientific">Sumerlaea chitinivorans</name>
    <dbReference type="NCBI Taxonomy" id="2250252"/>
    <lineage>
        <taxon>Bacteria</taxon>
        <taxon>Candidatus Sumerlaeota</taxon>
        <taxon>Candidatus Sumerlaeia</taxon>
        <taxon>Candidatus Sumerlaeales</taxon>
        <taxon>Candidatus Sumerlaeaceae</taxon>
        <taxon>Candidatus Sumerlaea</taxon>
    </lineage>
</organism>
<feature type="domain" description="NodB homology" evidence="3">
    <location>
        <begin position="58"/>
        <end position="275"/>
    </location>
</feature>
<evidence type="ECO:0000259" key="3">
    <source>
        <dbReference type="PROSITE" id="PS51677"/>
    </source>
</evidence>